<dbReference type="RefSeq" id="WP_149691129.1">
    <property type="nucleotide sequence ID" value="NZ_QRDC01000001.1"/>
</dbReference>
<keyword evidence="1" id="KW-0472">Membrane</keyword>
<feature type="transmembrane region" description="Helical" evidence="1">
    <location>
        <begin position="12"/>
        <end position="36"/>
    </location>
</feature>
<comment type="caution">
    <text evidence="2">The sequence shown here is derived from an EMBL/GenBank/DDBJ whole genome shotgun (WGS) entry which is preliminary data.</text>
</comment>
<accession>A0A6N6K7G9</accession>
<dbReference type="PROSITE" id="PS51257">
    <property type="entry name" value="PROKAR_LIPOPROTEIN"/>
    <property type="match status" value="1"/>
</dbReference>
<name>A0A6N6K7G9_9ENTR</name>
<evidence type="ECO:0000256" key="1">
    <source>
        <dbReference type="SAM" id="Phobius"/>
    </source>
</evidence>
<sequence length="414" mass="47466">MEKSLYSLLNKKFILSILTSSIFITGCTTSVIWFYLSNIGRLDVFFDAISISSSLGVIFGFTLLSLIGFSSLIFIASAVLILIYSANEHIYKEYNGIAHRIGSICYINSLFICFILVSGFSINFYFKWDGLWVTISGLIFIILFSYYFTNKIIINAHVFFVQDIGRTTKPIRKKEMKFLLPLYSISPGIVQILPLMFLISQLEFEENTSDFVQLALFFIMSAAFITMGILPGSILISERENKREVIKSLWGSVIFIPVALVALSLLFKPIPNMIINMAMNMSGISDWRQHQYYIDKDKYPHNMFNGRLWNTRYYENIPNRFFITGVNIFTLGNIKLICPTKINQARVESLKDSPLGTKEHDIKIENLQKTAMSCIPFYKDDVHSWDSPIPEPIYYEKVKLAPDNSLIKIIQSLK</sequence>
<feature type="transmembrane region" description="Helical" evidence="1">
    <location>
        <begin position="56"/>
        <end position="84"/>
    </location>
</feature>
<evidence type="ECO:0000313" key="2">
    <source>
        <dbReference type="EMBL" id="KAA1280746.1"/>
    </source>
</evidence>
<keyword evidence="1" id="KW-1133">Transmembrane helix</keyword>
<dbReference type="Proteomes" id="UP000468420">
    <property type="component" value="Unassembled WGS sequence"/>
</dbReference>
<dbReference type="EMBL" id="QRDC01000001">
    <property type="protein sequence ID" value="KAA1280746.1"/>
    <property type="molecule type" value="Genomic_DNA"/>
</dbReference>
<organism evidence="2 3">
    <name type="scientific">Citrobacter pasteurii</name>
    <dbReference type="NCBI Taxonomy" id="1563222"/>
    <lineage>
        <taxon>Bacteria</taxon>
        <taxon>Pseudomonadati</taxon>
        <taxon>Pseudomonadota</taxon>
        <taxon>Gammaproteobacteria</taxon>
        <taxon>Enterobacterales</taxon>
        <taxon>Enterobacteriaceae</taxon>
        <taxon>Citrobacter</taxon>
    </lineage>
</organism>
<feature type="transmembrane region" description="Helical" evidence="1">
    <location>
        <begin position="105"/>
        <end position="125"/>
    </location>
</feature>
<dbReference type="AlphaFoldDB" id="A0A6N6K7G9"/>
<proteinExistence type="predicted"/>
<feature type="transmembrane region" description="Helical" evidence="1">
    <location>
        <begin position="248"/>
        <end position="267"/>
    </location>
</feature>
<feature type="transmembrane region" description="Helical" evidence="1">
    <location>
        <begin position="178"/>
        <end position="199"/>
    </location>
</feature>
<keyword evidence="1" id="KW-0812">Transmembrane</keyword>
<protein>
    <submittedName>
        <fullName evidence="2">Uncharacterized protein</fullName>
    </submittedName>
</protein>
<feature type="transmembrane region" description="Helical" evidence="1">
    <location>
        <begin position="131"/>
        <end position="149"/>
    </location>
</feature>
<feature type="transmembrane region" description="Helical" evidence="1">
    <location>
        <begin position="211"/>
        <end position="236"/>
    </location>
</feature>
<evidence type="ECO:0000313" key="3">
    <source>
        <dbReference type="Proteomes" id="UP000468420"/>
    </source>
</evidence>
<reference evidence="2 3" key="1">
    <citation type="submission" date="2018-08" db="EMBL/GenBank/DDBJ databases">
        <title>Complete genomic analysis of a Citrobacter pasteurii isolated from cockles (Cerastoderma edule) containing a new chromosomic qnrB allele.</title>
        <authorList>
            <person name="Rodrigues A."/>
            <person name="Baptista T."/>
            <person name="Quesada A."/>
            <person name="Campos M.J."/>
        </authorList>
    </citation>
    <scope>NUCLEOTIDE SEQUENCE [LARGE SCALE GENOMIC DNA]</scope>
    <source>
        <strain evidence="2 3">BA18</strain>
    </source>
</reference>
<gene>
    <name evidence="2" type="ORF">DXF85_00840</name>
</gene>